<dbReference type="AlphaFoldDB" id="A0ABD7V875"/>
<keyword evidence="5 14" id="KW-0863">Zinc-finger</keyword>
<dbReference type="SUPFAM" id="SSF81624">
    <property type="entry name" value="N-terminal domain of MutM-like DNA repair proteins"/>
    <property type="match status" value="1"/>
</dbReference>
<evidence type="ECO:0000313" key="18">
    <source>
        <dbReference type="Proteomes" id="UP000360750"/>
    </source>
</evidence>
<evidence type="ECO:0000313" key="17">
    <source>
        <dbReference type="EMBL" id="VFA90419.1"/>
    </source>
</evidence>
<sequence>MPEGDTVYAAASRLRAVLEGRRLVSSQFRIPSLATADLSGRDVVAVRSRGKHLLIDVDESTPGAGDAVSVHSHLKMEGVWHVHPIGRRWRRPAYQARVVLRTETHEAVGFDLGILELLADPDAALAYLGPDLLADDFDRDEAIRRLADDPDQPVGAALLDQRLMAGVGNVFRSEICYLRKVLPTRPVREVDLGPMVDLSRRLLWANRLRSARTTTGNTSPNGRMWVYGRQGQLCRRCATLITRGELASTGGERSIYWCPRCQT</sequence>
<dbReference type="PANTHER" id="PTHR42697:SF1">
    <property type="entry name" value="ENDONUCLEASE 8"/>
    <property type="match status" value="1"/>
</dbReference>
<evidence type="ECO:0000256" key="14">
    <source>
        <dbReference type="PROSITE-ProRule" id="PRU00391"/>
    </source>
</evidence>
<dbReference type="PROSITE" id="PS51068">
    <property type="entry name" value="FPG_CAT"/>
    <property type="match status" value="1"/>
</dbReference>
<keyword evidence="10 17" id="KW-0456">Lyase</keyword>
<dbReference type="PROSITE" id="PS51066">
    <property type="entry name" value="ZF_FPG_2"/>
    <property type="match status" value="1"/>
</dbReference>
<accession>A0ABD7V875</accession>
<keyword evidence="11" id="KW-0511">Multifunctional enzyme</keyword>
<dbReference type="GeneID" id="60751973"/>
<dbReference type="CDD" id="cd08971">
    <property type="entry name" value="AcNei2_N"/>
    <property type="match status" value="1"/>
</dbReference>
<dbReference type="GO" id="GO:0008270">
    <property type="term" value="F:zinc ion binding"/>
    <property type="evidence" value="ECO:0007669"/>
    <property type="project" value="UniProtKB-KW"/>
</dbReference>
<dbReference type="InterPro" id="IPR015886">
    <property type="entry name" value="H2TH_FPG"/>
</dbReference>
<evidence type="ECO:0000256" key="9">
    <source>
        <dbReference type="ARBA" id="ARBA00023204"/>
    </source>
</evidence>
<evidence type="ECO:0000256" key="13">
    <source>
        <dbReference type="ARBA" id="ARBA00044632"/>
    </source>
</evidence>
<dbReference type="EMBL" id="CAACYD010000007">
    <property type="protein sequence ID" value="VFA90419.1"/>
    <property type="molecule type" value="Genomic_DNA"/>
</dbReference>
<dbReference type="InterPro" id="IPR012319">
    <property type="entry name" value="FPG_cat"/>
</dbReference>
<keyword evidence="3" id="KW-0479">Metal-binding</keyword>
<evidence type="ECO:0000256" key="7">
    <source>
        <dbReference type="ARBA" id="ARBA00022833"/>
    </source>
</evidence>
<dbReference type="InterPro" id="IPR044090">
    <property type="entry name" value="Nei2_N"/>
</dbReference>
<dbReference type="InterPro" id="IPR015887">
    <property type="entry name" value="DNA_glyclase_Znf_dom_DNA_BS"/>
</dbReference>
<evidence type="ECO:0000259" key="16">
    <source>
        <dbReference type="PROSITE" id="PS51068"/>
    </source>
</evidence>
<dbReference type="PANTHER" id="PTHR42697">
    <property type="entry name" value="ENDONUCLEASE 8"/>
    <property type="match status" value="1"/>
</dbReference>
<keyword evidence="6 17" id="KW-0378">Hydrolase</keyword>
<reference evidence="17 18" key="1">
    <citation type="submission" date="2019-02" db="EMBL/GenBank/DDBJ databases">
        <authorList>
            <consortium name="Pathogen Informatics"/>
        </authorList>
    </citation>
    <scope>NUCLEOTIDE SEQUENCE [LARGE SCALE GENOMIC DNA]</scope>
    <source>
        <strain evidence="17 18">3012STDY6756503</strain>
    </source>
</reference>
<dbReference type="PROSITE" id="PS01242">
    <property type="entry name" value="ZF_FPG_1"/>
    <property type="match status" value="1"/>
</dbReference>
<evidence type="ECO:0000256" key="12">
    <source>
        <dbReference type="ARBA" id="ARBA00023295"/>
    </source>
</evidence>
<comment type="catalytic activity">
    <reaction evidence="13">
        <text>2'-deoxyribonucleotide-(2'-deoxyribose 5'-phosphate)-2'-deoxyribonucleotide-DNA = a 3'-end 2'-deoxyribonucleotide-(2,3-dehydro-2,3-deoxyribose 5'-phosphate)-DNA + a 5'-end 5'-phospho-2'-deoxyribonucleoside-DNA + H(+)</text>
        <dbReference type="Rhea" id="RHEA:66592"/>
        <dbReference type="Rhea" id="RHEA-COMP:13180"/>
        <dbReference type="Rhea" id="RHEA-COMP:16897"/>
        <dbReference type="Rhea" id="RHEA-COMP:17067"/>
        <dbReference type="ChEBI" id="CHEBI:15378"/>
        <dbReference type="ChEBI" id="CHEBI:136412"/>
        <dbReference type="ChEBI" id="CHEBI:157695"/>
        <dbReference type="ChEBI" id="CHEBI:167181"/>
        <dbReference type="EC" id="4.2.99.18"/>
    </reaction>
</comment>
<feature type="domain" description="Formamidopyrimidine-DNA glycosylase catalytic" evidence="16">
    <location>
        <begin position="2"/>
        <end position="109"/>
    </location>
</feature>
<feature type="domain" description="FPG-type" evidence="15">
    <location>
        <begin position="225"/>
        <end position="263"/>
    </location>
</feature>
<gene>
    <name evidence="17" type="primary">nei</name>
    <name evidence="17" type="ORF">NCTC8139_04003</name>
</gene>
<dbReference type="GO" id="GO:0140078">
    <property type="term" value="F:class I DNA-(apurinic or apyrimidinic site) endonuclease activity"/>
    <property type="evidence" value="ECO:0007669"/>
    <property type="project" value="UniProtKB-EC"/>
</dbReference>
<dbReference type="InterPro" id="IPR035937">
    <property type="entry name" value="FPG_N"/>
</dbReference>
<dbReference type="SMART" id="SM00898">
    <property type="entry name" value="Fapy_DNA_glyco"/>
    <property type="match status" value="1"/>
</dbReference>
<dbReference type="RefSeq" id="WP_131735259.1">
    <property type="nucleotide sequence ID" value="NZ_CAACYD010000007.1"/>
</dbReference>
<keyword evidence="4" id="KW-0227">DNA damage</keyword>
<evidence type="ECO:0000256" key="10">
    <source>
        <dbReference type="ARBA" id="ARBA00023239"/>
    </source>
</evidence>
<comment type="caution">
    <text evidence="17">The sequence shown here is derived from an EMBL/GenBank/DDBJ whole genome shotgun (WGS) entry which is preliminary data.</text>
</comment>
<dbReference type="Gene3D" id="3.20.190.10">
    <property type="entry name" value="MutM-like, N-terminal"/>
    <property type="match status" value="1"/>
</dbReference>
<keyword evidence="8" id="KW-0238">DNA-binding</keyword>
<evidence type="ECO:0000256" key="6">
    <source>
        <dbReference type="ARBA" id="ARBA00022801"/>
    </source>
</evidence>
<evidence type="ECO:0000256" key="1">
    <source>
        <dbReference type="ARBA" id="ARBA00009409"/>
    </source>
</evidence>
<evidence type="ECO:0000256" key="11">
    <source>
        <dbReference type="ARBA" id="ARBA00023268"/>
    </source>
</evidence>
<evidence type="ECO:0000256" key="5">
    <source>
        <dbReference type="ARBA" id="ARBA00022771"/>
    </source>
</evidence>
<organism evidence="17 18">
    <name type="scientific">Gordonia paraffinivorans</name>
    <dbReference type="NCBI Taxonomy" id="175628"/>
    <lineage>
        <taxon>Bacteria</taxon>
        <taxon>Bacillati</taxon>
        <taxon>Actinomycetota</taxon>
        <taxon>Actinomycetes</taxon>
        <taxon>Mycobacteriales</taxon>
        <taxon>Gordoniaceae</taxon>
        <taxon>Gordonia</taxon>
    </lineage>
</organism>
<evidence type="ECO:0000256" key="8">
    <source>
        <dbReference type="ARBA" id="ARBA00023125"/>
    </source>
</evidence>
<dbReference type="EC" id="4.2.99.18" evidence="2"/>
<protein>
    <recommendedName>
        <fullName evidence="2">DNA-(apurinic or apyrimidinic site) lyase</fullName>
        <ecNumber evidence="2">4.2.99.18</ecNumber>
    </recommendedName>
</protein>
<evidence type="ECO:0000256" key="4">
    <source>
        <dbReference type="ARBA" id="ARBA00022763"/>
    </source>
</evidence>
<proteinExistence type="inferred from homology"/>
<dbReference type="InterPro" id="IPR010979">
    <property type="entry name" value="Ribosomal_uS13-like_H2TH"/>
</dbReference>
<keyword evidence="7" id="KW-0862">Zinc</keyword>
<evidence type="ECO:0000256" key="2">
    <source>
        <dbReference type="ARBA" id="ARBA00012720"/>
    </source>
</evidence>
<dbReference type="Gene3D" id="1.10.8.50">
    <property type="match status" value="1"/>
</dbReference>
<dbReference type="GO" id="GO:0006281">
    <property type="term" value="P:DNA repair"/>
    <property type="evidence" value="ECO:0007669"/>
    <property type="project" value="UniProtKB-KW"/>
</dbReference>
<keyword evidence="12 17" id="KW-0326">Glycosidase</keyword>
<dbReference type="SUPFAM" id="SSF57716">
    <property type="entry name" value="Glucocorticoid receptor-like (DNA-binding domain)"/>
    <property type="match status" value="1"/>
</dbReference>
<dbReference type="GO" id="GO:0016798">
    <property type="term" value="F:hydrolase activity, acting on glycosyl bonds"/>
    <property type="evidence" value="ECO:0007669"/>
    <property type="project" value="UniProtKB-KW"/>
</dbReference>
<dbReference type="InterPro" id="IPR000214">
    <property type="entry name" value="Znf_DNA_glyclase/AP_lyase"/>
</dbReference>
<name>A0ABD7V875_9ACTN</name>
<dbReference type="Pfam" id="PF06831">
    <property type="entry name" value="H2TH"/>
    <property type="match status" value="1"/>
</dbReference>
<comment type="similarity">
    <text evidence="1">Belongs to the FPG family.</text>
</comment>
<dbReference type="GO" id="GO:0003677">
    <property type="term" value="F:DNA binding"/>
    <property type="evidence" value="ECO:0007669"/>
    <property type="project" value="UniProtKB-KW"/>
</dbReference>
<keyword evidence="9" id="KW-0234">DNA repair</keyword>
<dbReference type="Pfam" id="PF01149">
    <property type="entry name" value="Fapy_DNA_glyco"/>
    <property type="match status" value="1"/>
</dbReference>
<evidence type="ECO:0000259" key="15">
    <source>
        <dbReference type="PROSITE" id="PS51066"/>
    </source>
</evidence>
<evidence type="ECO:0000256" key="3">
    <source>
        <dbReference type="ARBA" id="ARBA00022723"/>
    </source>
</evidence>
<dbReference type="SUPFAM" id="SSF46946">
    <property type="entry name" value="S13-like H2TH domain"/>
    <property type="match status" value="1"/>
</dbReference>
<dbReference type="SMART" id="SM01232">
    <property type="entry name" value="H2TH"/>
    <property type="match status" value="1"/>
</dbReference>
<dbReference type="Proteomes" id="UP000360750">
    <property type="component" value="Unassembled WGS sequence"/>
</dbReference>